<evidence type="ECO:0000256" key="5">
    <source>
        <dbReference type="ARBA" id="ARBA00023163"/>
    </source>
</evidence>
<keyword evidence="5" id="KW-0804">Transcription</keyword>
<evidence type="ECO:0000256" key="1">
    <source>
        <dbReference type="ARBA" id="ARBA00005384"/>
    </source>
</evidence>
<dbReference type="GO" id="GO:0003700">
    <property type="term" value="F:DNA-binding transcription factor activity"/>
    <property type="evidence" value="ECO:0007669"/>
    <property type="project" value="InterPro"/>
</dbReference>
<protein>
    <submittedName>
        <fullName evidence="7">PLP-dependent aminotransferase family protein</fullName>
    </submittedName>
</protein>
<comment type="similarity">
    <text evidence="1">In the C-terminal section; belongs to the class-I pyridoxal-phosphate-dependent aminotransferase family.</text>
</comment>
<dbReference type="Proteomes" id="UP000732193">
    <property type="component" value="Unassembled WGS sequence"/>
</dbReference>
<dbReference type="InterPro" id="IPR004839">
    <property type="entry name" value="Aminotransferase_I/II_large"/>
</dbReference>
<keyword evidence="7" id="KW-0032">Aminotransferase</keyword>
<dbReference type="InterPro" id="IPR036390">
    <property type="entry name" value="WH_DNA-bd_sf"/>
</dbReference>
<evidence type="ECO:0000313" key="7">
    <source>
        <dbReference type="EMBL" id="MBM1712730.1"/>
    </source>
</evidence>
<dbReference type="Gene3D" id="3.40.640.10">
    <property type="entry name" value="Type I PLP-dependent aspartate aminotransferase-like (Major domain)"/>
    <property type="match status" value="1"/>
</dbReference>
<name>A0AAE2VWH6_9RHOB</name>
<dbReference type="Pfam" id="PF00155">
    <property type="entry name" value="Aminotran_1_2"/>
    <property type="match status" value="1"/>
</dbReference>
<dbReference type="CDD" id="cd00609">
    <property type="entry name" value="AAT_like"/>
    <property type="match status" value="1"/>
</dbReference>
<dbReference type="CDD" id="cd07377">
    <property type="entry name" value="WHTH_GntR"/>
    <property type="match status" value="1"/>
</dbReference>
<keyword evidence="7" id="KW-0808">Transferase</keyword>
<dbReference type="InterPro" id="IPR015421">
    <property type="entry name" value="PyrdxlP-dep_Trfase_major"/>
</dbReference>
<dbReference type="Pfam" id="PF00392">
    <property type="entry name" value="GntR"/>
    <property type="match status" value="1"/>
</dbReference>
<keyword evidence="2" id="KW-0663">Pyridoxal phosphate</keyword>
<evidence type="ECO:0000256" key="4">
    <source>
        <dbReference type="ARBA" id="ARBA00023125"/>
    </source>
</evidence>
<evidence type="ECO:0000256" key="3">
    <source>
        <dbReference type="ARBA" id="ARBA00023015"/>
    </source>
</evidence>
<organism evidence="7 8">
    <name type="scientific">Sulfitobacter geojensis</name>
    <dbReference type="NCBI Taxonomy" id="1342299"/>
    <lineage>
        <taxon>Bacteria</taxon>
        <taxon>Pseudomonadati</taxon>
        <taxon>Pseudomonadota</taxon>
        <taxon>Alphaproteobacteria</taxon>
        <taxon>Rhodobacterales</taxon>
        <taxon>Roseobacteraceae</taxon>
        <taxon>Sulfitobacter</taxon>
    </lineage>
</organism>
<dbReference type="InterPro" id="IPR051446">
    <property type="entry name" value="HTH_trans_reg/aminotransferase"/>
</dbReference>
<dbReference type="InterPro" id="IPR000524">
    <property type="entry name" value="Tscrpt_reg_HTH_GntR"/>
</dbReference>
<comment type="caution">
    <text evidence="7">The sequence shown here is derived from an EMBL/GenBank/DDBJ whole genome shotgun (WGS) entry which is preliminary data.</text>
</comment>
<dbReference type="PANTHER" id="PTHR46577">
    <property type="entry name" value="HTH-TYPE TRANSCRIPTIONAL REGULATORY PROTEIN GABR"/>
    <property type="match status" value="1"/>
</dbReference>
<dbReference type="Gene3D" id="1.10.10.10">
    <property type="entry name" value="Winged helix-like DNA-binding domain superfamily/Winged helix DNA-binding domain"/>
    <property type="match status" value="1"/>
</dbReference>
<dbReference type="InterPro" id="IPR015424">
    <property type="entry name" value="PyrdxlP-dep_Trfase"/>
</dbReference>
<dbReference type="EMBL" id="JAFBRM010000001">
    <property type="protein sequence ID" value="MBM1712730.1"/>
    <property type="molecule type" value="Genomic_DNA"/>
</dbReference>
<evidence type="ECO:0000256" key="2">
    <source>
        <dbReference type="ARBA" id="ARBA00022898"/>
    </source>
</evidence>
<dbReference type="GO" id="GO:0008483">
    <property type="term" value="F:transaminase activity"/>
    <property type="evidence" value="ECO:0007669"/>
    <property type="project" value="UniProtKB-KW"/>
</dbReference>
<dbReference type="GO" id="GO:0003677">
    <property type="term" value="F:DNA binding"/>
    <property type="evidence" value="ECO:0007669"/>
    <property type="project" value="UniProtKB-KW"/>
</dbReference>
<dbReference type="GO" id="GO:0030170">
    <property type="term" value="F:pyridoxal phosphate binding"/>
    <property type="evidence" value="ECO:0007669"/>
    <property type="project" value="InterPro"/>
</dbReference>
<proteinExistence type="inferred from homology"/>
<dbReference type="AlphaFoldDB" id="A0AAE2VWH6"/>
<dbReference type="RefSeq" id="WP_203241327.1">
    <property type="nucleotide sequence ID" value="NZ_JAFBRH010000001.1"/>
</dbReference>
<dbReference type="InterPro" id="IPR036388">
    <property type="entry name" value="WH-like_DNA-bd_sf"/>
</dbReference>
<reference evidence="7 8" key="1">
    <citation type="submission" date="2021-01" db="EMBL/GenBank/DDBJ databases">
        <title>Diatom-associated Roseobacters Show Island Model of Population Structure.</title>
        <authorList>
            <person name="Qu L."/>
            <person name="Feng X."/>
            <person name="Chen Y."/>
            <person name="Li L."/>
            <person name="Wang X."/>
            <person name="Hu Z."/>
            <person name="Wang H."/>
            <person name="Luo H."/>
        </authorList>
    </citation>
    <scope>NUCLEOTIDE SEQUENCE [LARGE SCALE GENOMIC DNA]</scope>
    <source>
        <strain evidence="7 8">TR60-84</strain>
    </source>
</reference>
<sequence>MDTIWSKETLQESKPKYKAVVAMIRDQIASGGLTVGEKLPPVRELAWQLQITPGTVARAYTVLTDSGVLHAEVGRGTFVSDPSTTIDKEAGDPPLNLIEIDAVHHNSGGDINTVNLFSPHLPNGGQAKLIRHLLGAIAQDPPSGIMHYPSRRSARPAREAMAKWLHGAPIGQIDPDDIVLSHGGQNAILLVFQTILRGRRPVVFVEELAYPGFRRAAEILRADIVPINCDKDGIIPAALAAAAERHPEAQVLCTSPEVHSPTCGFTPMERRLALVDVARKADLQILEDDCYRMGRAEGEGYRQLAPERGWYVSSLSKSVTPALRIGCAIGPKGMSGALHRSAEHGFFGLATPMLDLTAALLSHPQLPDIMEASRLGVERYVKIAVNTLGGFDLRWRQDVPFVWLKLPQGWRASAFCQAAEKEGVQIRAAEEFAGRDAQSPHAVRMAVNGGVSLHSFEAAMERLRCLLDNPPEEIGV</sequence>
<dbReference type="PROSITE" id="PS50949">
    <property type="entry name" value="HTH_GNTR"/>
    <property type="match status" value="1"/>
</dbReference>
<dbReference type="SUPFAM" id="SSF46785">
    <property type="entry name" value="Winged helix' DNA-binding domain"/>
    <property type="match status" value="1"/>
</dbReference>
<dbReference type="SUPFAM" id="SSF53383">
    <property type="entry name" value="PLP-dependent transferases"/>
    <property type="match status" value="1"/>
</dbReference>
<evidence type="ECO:0000313" key="8">
    <source>
        <dbReference type="Proteomes" id="UP000732193"/>
    </source>
</evidence>
<dbReference type="SMART" id="SM00345">
    <property type="entry name" value="HTH_GNTR"/>
    <property type="match status" value="1"/>
</dbReference>
<dbReference type="PANTHER" id="PTHR46577:SF1">
    <property type="entry name" value="HTH-TYPE TRANSCRIPTIONAL REGULATORY PROTEIN GABR"/>
    <property type="match status" value="1"/>
</dbReference>
<feature type="domain" description="HTH gntR-type" evidence="6">
    <location>
        <begin position="14"/>
        <end position="82"/>
    </location>
</feature>
<keyword evidence="3" id="KW-0805">Transcription regulation</keyword>
<accession>A0AAE2VWH6</accession>
<gene>
    <name evidence="7" type="ORF">JQV55_04065</name>
</gene>
<keyword evidence="8" id="KW-1185">Reference proteome</keyword>
<keyword evidence="4" id="KW-0238">DNA-binding</keyword>
<evidence type="ECO:0000259" key="6">
    <source>
        <dbReference type="PROSITE" id="PS50949"/>
    </source>
</evidence>